<organism evidence="3 4">
    <name type="scientific">Elysia crispata</name>
    <name type="common">lettuce slug</name>
    <dbReference type="NCBI Taxonomy" id="231223"/>
    <lineage>
        <taxon>Eukaryota</taxon>
        <taxon>Metazoa</taxon>
        <taxon>Spiralia</taxon>
        <taxon>Lophotrochozoa</taxon>
        <taxon>Mollusca</taxon>
        <taxon>Gastropoda</taxon>
        <taxon>Heterobranchia</taxon>
        <taxon>Euthyneura</taxon>
        <taxon>Panpulmonata</taxon>
        <taxon>Sacoglossa</taxon>
        <taxon>Placobranchoidea</taxon>
        <taxon>Plakobranchidae</taxon>
        <taxon>Elysia</taxon>
    </lineage>
</organism>
<keyword evidence="1" id="KW-1133">Transmembrane helix</keyword>
<keyword evidence="2" id="KW-0732">Signal</keyword>
<gene>
    <name evidence="3" type="ORF">RRG08_030762</name>
</gene>
<keyword evidence="1" id="KW-0812">Transmembrane</keyword>
<dbReference type="EMBL" id="JAWDGP010006299">
    <property type="protein sequence ID" value="KAK3743640.1"/>
    <property type="molecule type" value="Genomic_DNA"/>
</dbReference>
<sequence>MMMLRLFALGALLGMPMAVADCPQSIETCKTAYDVQKETVGVSCTSVLAYMNCIPTECFTQEAFPESLDSEMSAGLRERGIHCNFIQTNVELSKCSLQITQCQQVFAPSSEYCGAIEKYLTCIKRVCPITNYLPNVACAETENSVQVKCDLCNGQTSLQKSGLTASVVIIASIIIRFFFADL</sequence>
<keyword evidence="4" id="KW-1185">Reference proteome</keyword>
<dbReference type="AlphaFoldDB" id="A0AAE0YF49"/>
<protein>
    <submittedName>
        <fullName evidence="3">Uncharacterized protein</fullName>
    </submittedName>
</protein>
<keyword evidence="1" id="KW-0472">Membrane</keyword>
<evidence type="ECO:0000313" key="4">
    <source>
        <dbReference type="Proteomes" id="UP001283361"/>
    </source>
</evidence>
<feature type="chain" id="PRO_5041951637" evidence="2">
    <location>
        <begin position="21"/>
        <end position="182"/>
    </location>
</feature>
<reference evidence="3" key="1">
    <citation type="journal article" date="2023" name="G3 (Bethesda)">
        <title>A reference genome for the long-term kleptoplast-retaining sea slug Elysia crispata morphotype clarki.</title>
        <authorList>
            <person name="Eastman K.E."/>
            <person name="Pendleton A.L."/>
            <person name="Shaikh M.A."/>
            <person name="Suttiyut T."/>
            <person name="Ogas R."/>
            <person name="Tomko P."/>
            <person name="Gavelis G."/>
            <person name="Widhalm J.R."/>
            <person name="Wisecaver J.H."/>
        </authorList>
    </citation>
    <scope>NUCLEOTIDE SEQUENCE</scope>
    <source>
        <strain evidence="3">ECLA1</strain>
    </source>
</reference>
<evidence type="ECO:0000256" key="1">
    <source>
        <dbReference type="SAM" id="Phobius"/>
    </source>
</evidence>
<evidence type="ECO:0000313" key="3">
    <source>
        <dbReference type="EMBL" id="KAK3743640.1"/>
    </source>
</evidence>
<evidence type="ECO:0000256" key="2">
    <source>
        <dbReference type="SAM" id="SignalP"/>
    </source>
</evidence>
<dbReference type="Proteomes" id="UP001283361">
    <property type="component" value="Unassembled WGS sequence"/>
</dbReference>
<name>A0AAE0YF49_9GAST</name>
<comment type="caution">
    <text evidence="3">The sequence shown here is derived from an EMBL/GenBank/DDBJ whole genome shotgun (WGS) entry which is preliminary data.</text>
</comment>
<proteinExistence type="predicted"/>
<feature type="signal peptide" evidence="2">
    <location>
        <begin position="1"/>
        <end position="20"/>
    </location>
</feature>
<feature type="transmembrane region" description="Helical" evidence="1">
    <location>
        <begin position="161"/>
        <end position="179"/>
    </location>
</feature>
<accession>A0AAE0YF49</accession>